<dbReference type="InterPro" id="IPR035906">
    <property type="entry name" value="MetI-like_sf"/>
</dbReference>
<organism evidence="11 12">
    <name type="scientific">Paracoccus siganidrum</name>
    <dbReference type="NCBI Taxonomy" id="1276757"/>
    <lineage>
        <taxon>Bacteria</taxon>
        <taxon>Pseudomonadati</taxon>
        <taxon>Pseudomonadota</taxon>
        <taxon>Alphaproteobacteria</taxon>
        <taxon>Rhodobacterales</taxon>
        <taxon>Paracoccaceae</taxon>
        <taxon>Paracoccus</taxon>
    </lineage>
</organism>
<name>A0A419A0W5_9RHOB</name>
<dbReference type="PANTHER" id="PTHR43357">
    <property type="entry name" value="INNER MEMBRANE ABC TRANSPORTER PERMEASE PROTEIN YDCV"/>
    <property type="match status" value="1"/>
</dbReference>
<evidence type="ECO:0000256" key="6">
    <source>
        <dbReference type="ARBA" id="ARBA00022989"/>
    </source>
</evidence>
<feature type="transmembrane region" description="Helical" evidence="8">
    <location>
        <begin position="195"/>
        <end position="218"/>
    </location>
</feature>
<feature type="transmembrane region" description="Helical" evidence="8">
    <location>
        <begin position="366"/>
        <end position="388"/>
    </location>
</feature>
<evidence type="ECO:0000256" key="1">
    <source>
        <dbReference type="ARBA" id="ARBA00004429"/>
    </source>
</evidence>
<dbReference type="SUPFAM" id="SSF161098">
    <property type="entry name" value="MetI-like"/>
    <property type="match status" value="2"/>
</dbReference>
<dbReference type="GO" id="GO:0055085">
    <property type="term" value="P:transmembrane transport"/>
    <property type="evidence" value="ECO:0007669"/>
    <property type="project" value="InterPro"/>
</dbReference>
<dbReference type="OrthoDB" id="9790211at2"/>
<evidence type="ECO:0000256" key="3">
    <source>
        <dbReference type="ARBA" id="ARBA00022475"/>
    </source>
</evidence>
<keyword evidence="12" id="KW-1185">Reference proteome</keyword>
<dbReference type="Proteomes" id="UP000283587">
    <property type="component" value="Unassembled WGS sequence"/>
</dbReference>
<evidence type="ECO:0000256" key="7">
    <source>
        <dbReference type="ARBA" id="ARBA00023136"/>
    </source>
</evidence>
<comment type="subcellular location">
    <subcellularLocation>
        <location evidence="1">Cell inner membrane</location>
        <topology evidence="1">Multi-pass membrane protein</topology>
    </subcellularLocation>
    <subcellularLocation>
        <location evidence="8">Cell membrane</location>
        <topology evidence="8">Multi-pass membrane protein</topology>
    </subcellularLocation>
</comment>
<evidence type="ECO:0000259" key="10">
    <source>
        <dbReference type="PROSITE" id="PS50928"/>
    </source>
</evidence>
<keyword evidence="2 8" id="KW-0813">Transport</keyword>
<dbReference type="InterPro" id="IPR000515">
    <property type="entry name" value="MetI-like"/>
</dbReference>
<sequence length="546" mass="59828">MRSRTGAGRRPRPPLLLVLPALVVAIGTCLPAAYLLLRAFDADPAQLTEIVFRQRNLYLLLNTLKLVALVLALDTLIALPMAWLLTRSDIRAKGLLSYLMALPLAVPGYVMAYALLGLSGYYGFARHWFGVSLPGMQGLWGATLALSLYTFPYLFLNLRAAFMGMDPALEETARSLGKSRLAVFRHVVLPQLWPALVASWLIVGLYVIGDFGAIALMRYEVFSYAIYTQYVGAFDRTYAAWLSLMLLALTVSALIAQRAVTRNRRLARTGTGAARRARPVPLGRWRPLAWIFVALVALASLGLPLMVLGHWMRLGLPQMDWAQLGRTALGTLMVATPAALTAVALALPVVLLVLRWPRRWTALIDRLAYLGYATPSLAFALAMVFFALQTAPFLYQSFALLIFAYVMSFMALALGPIRLALLQIGTRQEEAARALGASPARAFARVVLPRLRRPMVAGGLLVFIMVVKELPITYILAPTGYGTLALNVFARTNEGMMREAAPYALSIILFSSLFVGLILRYESRGADAPDERPTTGPDTGPSTRQA</sequence>
<comment type="caution">
    <text evidence="11">The sequence shown here is derived from an EMBL/GenBank/DDBJ whole genome shotgun (WGS) entry which is preliminary data.</text>
</comment>
<reference evidence="12" key="1">
    <citation type="submission" date="2018-09" db="EMBL/GenBank/DDBJ databases">
        <title>Paracoccus onubensis nov. sp. a moderate halophilic bacterium isolated from Gruta de las Maravillas (Aracena, Spain).</title>
        <authorList>
            <person name="Jurado V."/>
            <person name="Gutierrez-Patricio S."/>
            <person name="Gonzalez-Pimentel J.L."/>
            <person name="Miller A.Z."/>
            <person name="Laiz L."/>
            <person name="Saiz-Jimenez C."/>
        </authorList>
    </citation>
    <scope>NUCLEOTIDE SEQUENCE [LARGE SCALE GENOMIC DNA]</scope>
    <source>
        <strain evidence="12">DSM 26381</strain>
    </source>
</reference>
<comment type="similarity">
    <text evidence="8">Belongs to the binding-protein-dependent transport system permease family.</text>
</comment>
<evidence type="ECO:0000313" key="11">
    <source>
        <dbReference type="EMBL" id="RJL06592.1"/>
    </source>
</evidence>
<keyword evidence="4" id="KW-0997">Cell inner membrane</keyword>
<accession>A0A419A0W5</accession>
<evidence type="ECO:0000256" key="2">
    <source>
        <dbReference type="ARBA" id="ARBA00022448"/>
    </source>
</evidence>
<feature type="transmembrane region" description="Helical" evidence="8">
    <location>
        <begin position="98"/>
        <end position="118"/>
    </location>
</feature>
<keyword evidence="7 8" id="KW-0472">Membrane</keyword>
<keyword evidence="5 8" id="KW-0812">Transmembrane</keyword>
<dbReference type="Pfam" id="PF00528">
    <property type="entry name" value="BPD_transp_1"/>
    <property type="match status" value="2"/>
</dbReference>
<feature type="transmembrane region" description="Helical" evidence="8">
    <location>
        <begin position="238"/>
        <end position="256"/>
    </location>
</feature>
<feature type="transmembrane region" description="Helical" evidence="8">
    <location>
        <begin position="288"/>
        <end position="312"/>
    </location>
</feature>
<feature type="transmembrane region" description="Helical" evidence="8">
    <location>
        <begin position="394"/>
        <end position="417"/>
    </location>
</feature>
<dbReference type="Gene3D" id="1.10.3720.10">
    <property type="entry name" value="MetI-like"/>
    <property type="match status" value="2"/>
</dbReference>
<dbReference type="AlphaFoldDB" id="A0A419A0W5"/>
<proteinExistence type="inferred from homology"/>
<dbReference type="GO" id="GO:0005886">
    <property type="term" value="C:plasma membrane"/>
    <property type="evidence" value="ECO:0007669"/>
    <property type="project" value="UniProtKB-SubCell"/>
</dbReference>
<dbReference type="CDD" id="cd06261">
    <property type="entry name" value="TM_PBP2"/>
    <property type="match status" value="2"/>
</dbReference>
<keyword evidence="3" id="KW-1003">Cell membrane</keyword>
<evidence type="ECO:0000256" key="5">
    <source>
        <dbReference type="ARBA" id="ARBA00022692"/>
    </source>
</evidence>
<feature type="domain" description="ABC transmembrane type-1" evidence="10">
    <location>
        <begin position="328"/>
        <end position="520"/>
    </location>
</feature>
<dbReference type="EMBL" id="QZEW01000095">
    <property type="protein sequence ID" value="RJL06592.1"/>
    <property type="molecule type" value="Genomic_DNA"/>
</dbReference>
<feature type="transmembrane region" description="Helical" evidence="8">
    <location>
        <begin position="500"/>
        <end position="519"/>
    </location>
</feature>
<feature type="transmembrane region" description="Helical" evidence="8">
    <location>
        <begin position="455"/>
        <end position="477"/>
    </location>
</feature>
<dbReference type="PROSITE" id="PS50928">
    <property type="entry name" value="ABC_TM1"/>
    <property type="match status" value="2"/>
</dbReference>
<evidence type="ECO:0000313" key="12">
    <source>
        <dbReference type="Proteomes" id="UP000283587"/>
    </source>
</evidence>
<feature type="transmembrane region" description="Helical" evidence="8">
    <location>
        <begin position="332"/>
        <end position="354"/>
    </location>
</feature>
<feature type="region of interest" description="Disordered" evidence="9">
    <location>
        <begin position="526"/>
        <end position="546"/>
    </location>
</feature>
<feature type="domain" description="ABC transmembrane type-1" evidence="10">
    <location>
        <begin position="60"/>
        <end position="255"/>
    </location>
</feature>
<keyword evidence="6 8" id="KW-1133">Transmembrane helix</keyword>
<feature type="transmembrane region" description="Helical" evidence="8">
    <location>
        <begin position="138"/>
        <end position="156"/>
    </location>
</feature>
<evidence type="ECO:0000256" key="9">
    <source>
        <dbReference type="SAM" id="MobiDB-lite"/>
    </source>
</evidence>
<evidence type="ECO:0000256" key="4">
    <source>
        <dbReference type="ARBA" id="ARBA00022519"/>
    </source>
</evidence>
<dbReference type="PANTHER" id="PTHR43357:SF3">
    <property type="entry name" value="FE(3+)-TRANSPORT SYSTEM PERMEASE PROTEIN FBPB 2"/>
    <property type="match status" value="1"/>
</dbReference>
<feature type="transmembrane region" description="Helical" evidence="8">
    <location>
        <begin position="66"/>
        <end position="86"/>
    </location>
</feature>
<protein>
    <submittedName>
        <fullName evidence="11">Iron ABC transporter permease</fullName>
    </submittedName>
</protein>
<evidence type="ECO:0000256" key="8">
    <source>
        <dbReference type="RuleBase" id="RU363032"/>
    </source>
</evidence>
<feature type="compositionally biased region" description="Polar residues" evidence="9">
    <location>
        <begin position="536"/>
        <end position="546"/>
    </location>
</feature>
<gene>
    <name evidence="11" type="ORF">D3P05_18085</name>
</gene>